<evidence type="ECO:0000313" key="11">
    <source>
        <dbReference type="EMBL" id="MFD0766759.1"/>
    </source>
</evidence>
<evidence type="ECO:0000256" key="7">
    <source>
        <dbReference type="ARBA" id="ARBA00023065"/>
    </source>
</evidence>
<comment type="caution">
    <text evidence="11">The sequence shown here is derived from an EMBL/GenBank/DDBJ whole genome shotgun (WGS) entry which is preliminary data.</text>
</comment>
<comment type="similarity">
    <text evidence="2 10">Belongs to the MscL family.</text>
</comment>
<dbReference type="SUPFAM" id="SSF81330">
    <property type="entry name" value="Gated mechanosensitive channel"/>
    <property type="match status" value="1"/>
</dbReference>
<dbReference type="EMBL" id="JBHTIA010000013">
    <property type="protein sequence ID" value="MFD0766759.1"/>
    <property type="molecule type" value="Genomic_DNA"/>
</dbReference>
<dbReference type="InterPro" id="IPR037673">
    <property type="entry name" value="MSC/AndL"/>
</dbReference>
<comment type="function">
    <text evidence="10">Channel that opens in response to stretch forces in the membrane lipid bilayer. May participate in the regulation of osmotic pressure changes within the cell.</text>
</comment>
<dbReference type="Gene3D" id="1.10.1200.120">
    <property type="entry name" value="Large-conductance mechanosensitive channel, MscL, domain 1"/>
    <property type="match status" value="1"/>
</dbReference>
<comment type="caution">
    <text evidence="10">Lacks conserved residue(s) required for the propagation of feature annotation.</text>
</comment>
<evidence type="ECO:0000256" key="4">
    <source>
        <dbReference type="ARBA" id="ARBA00022475"/>
    </source>
</evidence>
<keyword evidence="9 10" id="KW-0407">Ion channel</keyword>
<evidence type="ECO:0000256" key="9">
    <source>
        <dbReference type="ARBA" id="ARBA00023303"/>
    </source>
</evidence>
<dbReference type="PRINTS" id="PR01264">
    <property type="entry name" value="MECHCHANNEL"/>
</dbReference>
<keyword evidence="3 10" id="KW-0813">Transport</keyword>
<evidence type="ECO:0000256" key="6">
    <source>
        <dbReference type="ARBA" id="ARBA00022989"/>
    </source>
</evidence>
<evidence type="ECO:0000256" key="2">
    <source>
        <dbReference type="ARBA" id="ARBA00007254"/>
    </source>
</evidence>
<comment type="subcellular location">
    <subcellularLocation>
        <location evidence="1 10">Cell membrane</location>
        <topology evidence="1 10">Multi-pass membrane protein</topology>
    </subcellularLocation>
</comment>
<dbReference type="PANTHER" id="PTHR30266">
    <property type="entry name" value="MECHANOSENSITIVE CHANNEL MSCL"/>
    <property type="match status" value="1"/>
</dbReference>
<gene>
    <name evidence="10 11" type="primary">mscL</name>
    <name evidence="11" type="ORF">ACFQZI_18000</name>
</gene>
<proteinExistence type="inferred from homology"/>
<dbReference type="HAMAP" id="MF_00115">
    <property type="entry name" value="MscL"/>
    <property type="match status" value="1"/>
</dbReference>
<dbReference type="InterPro" id="IPR001185">
    <property type="entry name" value="MS_channel"/>
</dbReference>
<comment type="subunit">
    <text evidence="10">Homopentamer.</text>
</comment>
<evidence type="ECO:0000256" key="10">
    <source>
        <dbReference type="HAMAP-Rule" id="MF_00115"/>
    </source>
</evidence>
<keyword evidence="5 10" id="KW-0812">Transmembrane</keyword>
<protein>
    <recommendedName>
        <fullName evidence="10">Large-conductance mechanosensitive channel</fullName>
    </recommendedName>
</protein>
<evidence type="ECO:0000256" key="3">
    <source>
        <dbReference type="ARBA" id="ARBA00022448"/>
    </source>
</evidence>
<organism evidence="11 12">
    <name type="scientific">Mucilaginibacter lutimaris</name>
    <dbReference type="NCBI Taxonomy" id="931629"/>
    <lineage>
        <taxon>Bacteria</taxon>
        <taxon>Pseudomonadati</taxon>
        <taxon>Bacteroidota</taxon>
        <taxon>Sphingobacteriia</taxon>
        <taxon>Sphingobacteriales</taxon>
        <taxon>Sphingobacteriaceae</taxon>
        <taxon>Mucilaginibacter</taxon>
    </lineage>
</organism>
<dbReference type="PANTHER" id="PTHR30266:SF2">
    <property type="entry name" value="LARGE-CONDUCTANCE MECHANOSENSITIVE CHANNEL"/>
    <property type="match status" value="1"/>
</dbReference>
<name>A0ABW2ZKQ4_9SPHI</name>
<dbReference type="Proteomes" id="UP001597073">
    <property type="component" value="Unassembled WGS sequence"/>
</dbReference>
<sequence length="131" mass="13919">MGFVKEFKEFAVKGNVLDLAIAVVIGGAFSKIVSSLVEDIITPAVLTPALKAANLSNLSQLVVPGTAIKYGNFLSQVISFIIIALSLFIIITAINRFKKKEEVAPTVAPPAPSKEEVLLGEIRDILAAKNV</sequence>
<dbReference type="RefSeq" id="WP_377144979.1">
    <property type="nucleotide sequence ID" value="NZ_JBHTIA010000013.1"/>
</dbReference>
<feature type="transmembrane region" description="Helical" evidence="10">
    <location>
        <begin position="73"/>
        <end position="94"/>
    </location>
</feature>
<evidence type="ECO:0000256" key="1">
    <source>
        <dbReference type="ARBA" id="ARBA00004651"/>
    </source>
</evidence>
<reference evidence="12" key="1">
    <citation type="journal article" date="2019" name="Int. J. Syst. Evol. Microbiol.">
        <title>The Global Catalogue of Microorganisms (GCM) 10K type strain sequencing project: providing services to taxonomists for standard genome sequencing and annotation.</title>
        <authorList>
            <consortium name="The Broad Institute Genomics Platform"/>
            <consortium name="The Broad Institute Genome Sequencing Center for Infectious Disease"/>
            <person name="Wu L."/>
            <person name="Ma J."/>
        </authorList>
    </citation>
    <scope>NUCLEOTIDE SEQUENCE [LARGE SCALE GENOMIC DNA]</scope>
    <source>
        <strain evidence="12">CCUG 60742</strain>
    </source>
</reference>
<evidence type="ECO:0000313" key="12">
    <source>
        <dbReference type="Proteomes" id="UP001597073"/>
    </source>
</evidence>
<evidence type="ECO:0000256" key="5">
    <source>
        <dbReference type="ARBA" id="ARBA00022692"/>
    </source>
</evidence>
<dbReference type="InterPro" id="IPR019823">
    <property type="entry name" value="Mechanosensitive_channel_CS"/>
</dbReference>
<keyword evidence="7 10" id="KW-0406">Ion transport</keyword>
<accession>A0ABW2ZKQ4</accession>
<dbReference type="NCBIfam" id="TIGR00220">
    <property type="entry name" value="mscL"/>
    <property type="match status" value="1"/>
</dbReference>
<keyword evidence="4 10" id="KW-1003">Cell membrane</keyword>
<evidence type="ECO:0000256" key="8">
    <source>
        <dbReference type="ARBA" id="ARBA00023136"/>
    </source>
</evidence>
<keyword evidence="12" id="KW-1185">Reference proteome</keyword>
<dbReference type="PROSITE" id="PS01327">
    <property type="entry name" value="MSCL"/>
    <property type="match status" value="1"/>
</dbReference>
<dbReference type="Pfam" id="PF01741">
    <property type="entry name" value="MscL"/>
    <property type="match status" value="1"/>
</dbReference>
<keyword evidence="6 10" id="KW-1133">Transmembrane helix</keyword>
<dbReference type="InterPro" id="IPR036019">
    <property type="entry name" value="MscL_channel"/>
</dbReference>
<keyword evidence="8 10" id="KW-0472">Membrane</keyword>